<gene>
    <name evidence="1" type="ORF">ISS97_17465</name>
</gene>
<dbReference type="EMBL" id="JADIKD010000012">
    <property type="protein sequence ID" value="MFK2919063.1"/>
    <property type="molecule type" value="Genomic_DNA"/>
</dbReference>
<comment type="caution">
    <text evidence="1">The sequence shown here is derived from an EMBL/GenBank/DDBJ whole genome shotgun (WGS) entry which is preliminary data.</text>
</comment>
<reference evidence="1 2" key="1">
    <citation type="submission" date="2020-10" db="EMBL/GenBank/DDBJ databases">
        <title>Phylogeny of dyella-like bacteria.</title>
        <authorList>
            <person name="Fu J."/>
        </authorList>
    </citation>
    <scope>NUCLEOTIDE SEQUENCE [LARGE SCALE GENOMIC DNA]</scope>
    <source>
        <strain evidence="1 2">BB4</strain>
    </source>
</reference>
<evidence type="ECO:0000313" key="1">
    <source>
        <dbReference type="EMBL" id="MFK2919063.1"/>
    </source>
</evidence>
<proteinExistence type="predicted"/>
<accession>A0ABW8K845</accession>
<name>A0ABW8K845_9GAMM</name>
<sequence>MRGHLAHAVALAVLLVGLAGCGAVNKLLGRTPATTLSSVRVAAPPGANLNSAVQLDIVFLYDTASVAMLPQTGPEWFGQKTALLNGMGQAIDVVHLEVPPAQVIDPVPLPKRAGKAVGVYAYANYLTKEGQARADLTKFRRAVVWLVATQVSVTEQP</sequence>
<evidence type="ECO:0000313" key="2">
    <source>
        <dbReference type="Proteomes" id="UP001620408"/>
    </source>
</evidence>
<organism evidence="1 2">
    <name type="scientific">Dyella koreensis</name>
    <dbReference type="NCBI Taxonomy" id="311235"/>
    <lineage>
        <taxon>Bacteria</taxon>
        <taxon>Pseudomonadati</taxon>
        <taxon>Pseudomonadota</taxon>
        <taxon>Gammaproteobacteria</taxon>
        <taxon>Lysobacterales</taxon>
        <taxon>Rhodanobacteraceae</taxon>
        <taxon>Dyella</taxon>
    </lineage>
</organism>
<keyword evidence="2" id="KW-1185">Reference proteome</keyword>
<dbReference type="Proteomes" id="UP001620408">
    <property type="component" value="Unassembled WGS sequence"/>
</dbReference>
<dbReference type="RefSeq" id="WP_379983309.1">
    <property type="nucleotide sequence ID" value="NZ_JADIKD010000012.1"/>
</dbReference>
<evidence type="ECO:0008006" key="3">
    <source>
        <dbReference type="Google" id="ProtNLM"/>
    </source>
</evidence>
<dbReference type="PROSITE" id="PS51257">
    <property type="entry name" value="PROKAR_LIPOPROTEIN"/>
    <property type="match status" value="1"/>
</dbReference>
<protein>
    <recommendedName>
        <fullName evidence="3">Type VI secretion system lipoprotein TssJ</fullName>
    </recommendedName>
</protein>